<proteinExistence type="inferred from homology"/>
<evidence type="ECO:0000256" key="4">
    <source>
        <dbReference type="ARBA" id="ARBA00023163"/>
    </source>
</evidence>
<evidence type="ECO:0000256" key="1">
    <source>
        <dbReference type="ARBA" id="ARBA00004123"/>
    </source>
</evidence>
<evidence type="ECO:0000313" key="7">
    <source>
        <dbReference type="EMBL" id="KAL0577662.1"/>
    </source>
</evidence>
<comment type="caution">
    <text evidence="7">The sequence shown here is derived from an EMBL/GenBank/DDBJ whole genome shotgun (WGS) entry which is preliminary data.</text>
</comment>
<feature type="compositionally biased region" description="Basic and acidic residues" evidence="6">
    <location>
        <begin position="133"/>
        <end position="144"/>
    </location>
</feature>
<dbReference type="PANTHER" id="PTHR13556">
    <property type="entry name" value="TRANSCRIPTIONAL ADAPTER 3-RELATED"/>
    <property type="match status" value="1"/>
</dbReference>
<keyword evidence="3" id="KW-0805">Transcription regulation</keyword>
<dbReference type="Proteomes" id="UP001465976">
    <property type="component" value="Unassembled WGS sequence"/>
</dbReference>
<reference evidence="7 8" key="1">
    <citation type="submission" date="2024-02" db="EMBL/GenBank/DDBJ databases">
        <title>A draft genome for the cacao thread blight pathogen Marasmius crinis-equi.</title>
        <authorList>
            <person name="Cohen S.P."/>
            <person name="Baruah I.K."/>
            <person name="Amoako-Attah I."/>
            <person name="Bukari Y."/>
            <person name="Meinhardt L.W."/>
            <person name="Bailey B.A."/>
        </authorList>
    </citation>
    <scope>NUCLEOTIDE SEQUENCE [LARGE SCALE GENOMIC DNA]</scope>
    <source>
        <strain evidence="7 8">GH-76</strain>
    </source>
</reference>
<feature type="compositionally biased region" description="Basic and acidic residues" evidence="6">
    <location>
        <begin position="647"/>
        <end position="657"/>
    </location>
</feature>
<name>A0ABR3FQE4_9AGAR</name>
<feature type="compositionally biased region" description="Basic and acidic residues" evidence="6">
    <location>
        <begin position="807"/>
        <end position="821"/>
    </location>
</feature>
<dbReference type="Pfam" id="PF10198">
    <property type="entry name" value="Ada3"/>
    <property type="match status" value="1"/>
</dbReference>
<dbReference type="InterPro" id="IPR019340">
    <property type="entry name" value="Histone_AcTrfase_su3"/>
</dbReference>
<sequence>MLHPFPAVTSLRSSLLTQPLSKEVPPIEELESLYAELKALKQRSHDRAKKAESDAKTVEESFRRMKERERDKGKGKERLEDLWVKDRDRDRDREREKDRDKGRERRGSSVSVTLTDGGSSVRRAGSNVSGLGDRVEKIKKERDYTPSPTDIASVRQRLANSGANGPSSNKASYDPKGLDDKKKKKKRKRDEGSDVEPEPSHVKTVKAGVGASASSSTSHHPSISHSSSSNPHGHSNKASISLPKSISGSASASGSTGPTVKHLPDFSLPQSIALEPLLPARPQPAPIQKHYSAVAAEVATSSSTDLSNAESSTSTLSADLSSSQASTSQIPQPRHPHLPKYEPILHGPPSSHPAHPLHALDIHDDFSKLKAPAQILVNTFYASVEPWIRPIKEEDVGLLEWEGDVVEPFVMPKLGRWYESVWEDLDNGVPAQPPEAKGNKNWDPHNTSFAAPIPQWDPSTLKDEDLQNERRGHGPLTERLISALMPIEGAMASWKGVKAAEDAMEGRPGGSGAAASKRERVVSVDDLETRIRDTMRAYGLLGPRAPNVTTGAEEPLVPMDPNGMPDYSEKVDDPIATALRHAQAELRTVSATNRARKLRLAAIARDRLGYQEYLDGRDALDKNINICYAKLQKRDSGTSKGRKKGKKDKDRDKERGDSVALSLNGVSASVGGTPAPNANGVEGEPPPPPCPAALGLGPDPETNHLVVTEQLKSLVETRRKWVDEVGGIFEEMERKTPGRIWGIPQRSVYEGLEDEVQEILKERLGLLTNHENESGAAVNGHVGVNGVAKMDGIVETGSARRSHYGSKGKERQVRGDEMDVG</sequence>
<feature type="region of interest" description="Disordered" evidence="6">
    <location>
        <begin position="428"/>
        <end position="460"/>
    </location>
</feature>
<evidence type="ECO:0000313" key="8">
    <source>
        <dbReference type="Proteomes" id="UP001465976"/>
    </source>
</evidence>
<dbReference type="PANTHER" id="PTHR13556:SF2">
    <property type="entry name" value="TRANSCRIPTIONAL ADAPTER 3"/>
    <property type="match status" value="1"/>
</dbReference>
<feature type="compositionally biased region" description="Basic and acidic residues" evidence="6">
    <location>
        <begin position="43"/>
        <end position="107"/>
    </location>
</feature>
<dbReference type="EMBL" id="JBAHYK010000143">
    <property type="protein sequence ID" value="KAL0577662.1"/>
    <property type="molecule type" value="Genomic_DNA"/>
</dbReference>
<comment type="subcellular location">
    <subcellularLocation>
        <location evidence="1">Nucleus</location>
    </subcellularLocation>
</comment>
<feature type="region of interest" description="Disordered" evidence="6">
    <location>
        <begin position="797"/>
        <end position="821"/>
    </location>
</feature>
<feature type="region of interest" description="Disordered" evidence="6">
    <location>
        <begin position="635"/>
        <end position="686"/>
    </location>
</feature>
<evidence type="ECO:0000256" key="3">
    <source>
        <dbReference type="ARBA" id="ARBA00023015"/>
    </source>
</evidence>
<accession>A0ABR3FQE4</accession>
<feature type="region of interest" description="Disordered" evidence="6">
    <location>
        <begin position="301"/>
        <end position="358"/>
    </location>
</feature>
<feature type="region of interest" description="Disordered" evidence="6">
    <location>
        <begin position="42"/>
        <end position="264"/>
    </location>
</feature>
<feature type="compositionally biased region" description="Polar residues" evidence="6">
    <location>
        <begin position="158"/>
        <end position="171"/>
    </location>
</feature>
<organism evidence="7 8">
    <name type="scientific">Marasmius crinis-equi</name>
    <dbReference type="NCBI Taxonomy" id="585013"/>
    <lineage>
        <taxon>Eukaryota</taxon>
        <taxon>Fungi</taxon>
        <taxon>Dikarya</taxon>
        <taxon>Basidiomycota</taxon>
        <taxon>Agaricomycotina</taxon>
        <taxon>Agaricomycetes</taxon>
        <taxon>Agaricomycetidae</taxon>
        <taxon>Agaricales</taxon>
        <taxon>Marasmiineae</taxon>
        <taxon>Marasmiaceae</taxon>
        <taxon>Marasmius</taxon>
    </lineage>
</organism>
<gene>
    <name evidence="7" type="primary">NGG1</name>
    <name evidence="7" type="ORF">V5O48_004310</name>
</gene>
<feature type="compositionally biased region" description="Low complexity" evidence="6">
    <location>
        <begin position="345"/>
        <end position="357"/>
    </location>
</feature>
<keyword evidence="5" id="KW-0539">Nucleus</keyword>
<evidence type="ECO:0000256" key="2">
    <source>
        <dbReference type="ARBA" id="ARBA00005330"/>
    </source>
</evidence>
<feature type="compositionally biased region" description="Polar residues" evidence="6">
    <location>
        <begin position="108"/>
        <end position="118"/>
    </location>
</feature>
<comment type="similarity">
    <text evidence="2">Belongs to the NGG1 family.</text>
</comment>
<feature type="compositionally biased region" description="Low complexity" evidence="6">
    <location>
        <begin position="210"/>
        <end position="259"/>
    </location>
</feature>
<protein>
    <submittedName>
        <fullName evidence="7">Transcriptional regulator</fullName>
    </submittedName>
</protein>
<evidence type="ECO:0000256" key="6">
    <source>
        <dbReference type="SAM" id="MobiDB-lite"/>
    </source>
</evidence>
<feature type="compositionally biased region" description="Low complexity" evidence="6">
    <location>
        <begin position="311"/>
        <end position="329"/>
    </location>
</feature>
<keyword evidence="4" id="KW-0804">Transcription</keyword>
<evidence type="ECO:0000256" key="5">
    <source>
        <dbReference type="ARBA" id="ARBA00023242"/>
    </source>
</evidence>
<keyword evidence="8" id="KW-1185">Reference proteome</keyword>